<reference evidence="3" key="1">
    <citation type="journal article" date="2023" name="Mol. Phylogenet. Evol.">
        <title>Genome-scale phylogeny and comparative genomics of the fungal order Sordariales.</title>
        <authorList>
            <person name="Hensen N."/>
            <person name="Bonometti L."/>
            <person name="Westerberg I."/>
            <person name="Brannstrom I.O."/>
            <person name="Guillou S."/>
            <person name="Cros-Aarteil S."/>
            <person name="Calhoun S."/>
            <person name="Haridas S."/>
            <person name="Kuo A."/>
            <person name="Mondo S."/>
            <person name="Pangilinan J."/>
            <person name="Riley R."/>
            <person name="LaButti K."/>
            <person name="Andreopoulos B."/>
            <person name="Lipzen A."/>
            <person name="Chen C."/>
            <person name="Yan M."/>
            <person name="Daum C."/>
            <person name="Ng V."/>
            <person name="Clum A."/>
            <person name="Steindorff A."/>
            <person name="Ohm R.A."/>
            <person name="Martin F."/>
            <person name="Silar P."/>
            <person name="Natvig D.O."/>
            <person name="Lalanne C."/>
            <person name="Gautier V."/>
            <person name="Ament-Velasquez S.L."/>
            <person name="Kruys A."/>
            <person name="Hutchinson M.I."/>
            <person name="Powell A.J."/>
            <person name="Barry K."/>
            <person name="Miller A.N."/>
            <person name="Grigoriev I.V."/>
            <person name="Debuchy R."/>
            <person name="Gladieux P."/>
            <person name="Hiltunen Thoren M."/>
            <person name="Johannesson H."/>
        </authorList>
    </citation>
    <scope>NUCLEOTIDE SEQUENCE</scope>
    <source>
        <strain evidence="3">CBS 232.78</strain>
    </source>
</reference>
<sequence>MLRRRETFQPVHSYENTGTKSQNATCNENPALCSFCAGHVFNATLRRCVDNATAAEPYEATYTRFASELYKSTIIGCHWCKSICNGVLTSLHLDYWYDHWNGSQSDDVDVDEDSDPESEQSDDDHDEGDRLGFFTLDTLNCQASLDVQIRLLSDGASSEQRLNIVTVFVEVAFPEGGTLGTEKSRIKNMTGESGRVDLMFEILGQIDTRYTKEKNNPPAPAQKKLSKDEMTALIDQSKSWNQACGKNHSRCNGRQTPFMPVRLIKVDDPARLHIAENVTEAAPYVALSYVWGFAQSHVLTTTTLTAKTAGIDQTQLPQTIRDAIDVTRRLGFCHLWVDSLCILQDSDTDKQTQLPLMGSIYRNASLTIVAASASSALEGFLRPPLDPEYFISPFTIPLPGNDDAKLTLGYRATYKPWKDPVNTRAWTLQERVLSTRALIFAHDGPNARNPFGRSTTAWLMIRGPLYRGLFFSSKGKNGDMTGGCRIVFGYFLPSESQDQASLSAQRANLPPPSEIGTDCEEPFLTVQYRGLQYIVDAQDDVPADYAEVQQNL</sequence>
<dbReference type="Proteomes" id="UP001285441">
    <property type="component" value="Unassembled WGS sequence"/>
</dbReference>
<evidence type="ECO:0000256" key="1">
    <source>
        <dbReference type="SAM" id="MobiDB-lite"/>
    </source>
</evidence>
<keyword evidence="4" id="KW-1185">Reference proteome</keyword>
<dbReference type="PANTHER" id="PTHR33112:SF16">
    <property type="entry name" value="HETEROKARYON INCOMPATIBILITY DOMAIN-CONTAINING PROTEIN"/>
    <property type="match status" value="1"/>
</dbReference>
<evidence type="ECO:0000313" key="3">
    <source>
        <dbReference type="EMBL" id="KAK3386460.1"/>
    </source>
</evidence>
<dbReference type="AlphaFoldDB" id="A0AAE0NS13"/>
<dbReference type="Pfam" id="PF06985">
    <property type="entry name" value="HET"/>
    <property type="match status" value="1"/>
</dbReference>
<protein>
    <submittedName>
        <fullName evidence="3">Heterokaryon incompatibility protein-domain-containing protein</fullName>
    </submittedName>
</protein>
<feature type="region of interest" description="Disordered" evidence="1">
    <location>
        <begin position="1"/>
        <end position="22"/>
    </location>
</feature>
<comment type="caution">
    <text evidence="3">The sequence shown here is derived from an EMBL/GenBank/DDBJ whole genome shotgun (WGS) entry which is preliminary data.</text>
</comment>
<accession>A0AAE0NS13</accession>
<organism evidence="3 4">
    <name type="scientific">Podospora didyma</name>
    <dbReference type="NCBI Taxonomy" id="330526"/>
    <lineage>
        <taxon>Eukaryota</taxon>
        <taxon>Fungi</taxon>
        <taxon>Dikarya</taxon>
        <taxon>Ascomycota</taxon>
        <taxon>Pezizomycotina</taxon>
        <taxon>Sordariomycetes</taxon>
        <taxon>Sordariomycetidae</taxon>
        <taxon>Sordariales</taxon>
        <taxon>Podosporaceae</taxon>
        <taxon>Podospora</taxon>
    </lineage>
</organism>
<proteinExistence type="predicted"/>
<name>A0AAE0NS13_9PEZI</name>
<reference evidence="3" key="2">
    <citation type="submission" date="2023-06" db="EMBL/GenBank/DDBJ databases">
        <authorList>
            <consortium name="Lawrence Berkeley National Laboratory"/>
            <person name="Haridas S."/>
            <person name="Hensen N."/>
            <person name="Bonometti L."/>
            <person name="Westerberg I."/>
            <person name="Brannstrom I.O."/>
            <person name="Guillou S."/>
            <person name="Cros-Aarteil S."/>
            <person name="Calhoun S."/>
            <person name="Kuo A."/>
            <person name="Mondo S."/>
            <person name="Pangilinan J."/>
            <person name="Riley R."/>
            <person name="LaButti K."/>
            <person name="Andreopoulos B."/>
            <person name="Lipzen A."/>
            <person name="Chen C."/>
            <person name="Yanf M."/>
            <person name="Daum C."/>
            <person name="Ng V."/>
            <person name="Clum A."/>
            <person name="Steindorff A."/>
            <person name="Ohm R."/>
            <person name="Martin F."/>
            <person name="Silar P."/>
            <person name="Natvig D."/>
            <person name="Lalanne C."/>
            <person name="Gautier V."/>
            <person name="Ament-velasquez S.L."/>
            <person name="Kruys A."/>
            <person name="Hutchinson M.I."/>
            <person name="Powell A.J."/>
            <person name="Barry K."/>
            <person name="Miller A.N."/>
            <person name="Grigoriev I.V."/>
            <person name="Debuchy R."/>
            <person name="Gladieux P."/>
            <person name="Thoren M.H."/>
            <person name="Johannesson H."/>
        </authorList>
    </citation>
    <scope>NUCLEOTIDE SEQUENCE</scope>
    <source>
        <strain evidence="3">CBS 232.78</strain>
    </source>
</reference>
<feature type="compositionally biased region" description="Acidic residues" evidence="1">
    <location>
        <begin position="106"/>
        <end position="126"/>
    </location>
</feature>
<evidence type="ECO:0000259" key="2">
    <source>
        <dbReference type="Pfam" id="PF06985"/>
    </source>
</evidence>
<feature type="domain" description="Heterokaryon incompatibility" evidence="2">
    <location>
        <begin position="284"/>
        <end position="430"/>
    </location>
</feature>
<gene>
    <name evidence="3" type="ORF">B0H63DRAFT_508503</name>
</gene>
<dbReference type="EMBL" id="JAULSW010000003">
    <property type="protein sequence ID" value="KAK3386460.1"/>
    <property type="molecule type" value="Genomic_DNA"/>
</dbReference>
<dbReference type="PANTHER" id="PTHR33112">
    <property type="entry name" value="DOMAIN PROTEIN, PUTATIVE-RELATED"/>
    <property type="match status" value="1"/>
</dbReference>
<dbReference type="InterPro" id="IPR010730">
    <property type="entry name" value="HET"/>
</dbReference>
<evidence type="ECO:0000313" key="4">
    <source>
        <dbReference type="Proteomes" id="UP001285441"/>
    </source>
</evidence>
<feature type="region of interest" description="Disordered" evidence="1">
    <location>
        <begin position="106"/>
        <end position="128"/>
    </location>
</feature>